<evidence type="ECO:0000313" key="1">
    <source>
        <dbReference type="EMBL" id="CUN54978.1"/>
    </source>
</evidence>
<dbReference type="EMBL" id="CYYP01000002">
    <property type="protein sequence ID" value="CUN54978.1"/>
    <property type="molecule type" value="Genomic_DNA"/>
</dbReference>
<evidence type="ECO:0000313" key="2">
    <source>
        <dbReference type="Proteomes" id="UP000095468"/>
    </source>
</evidence>
<dbReference type="AlphaFoldDB" id="A0A173XX24"/>
<reference evidence="1 2" key="1">
    <citation type="submission" date="2015-09" db="EMBL/GenBank/DDBJ databases">
        <authorList>
            <consortium name="Pathogen Informatics"/>
        </authorList>
    </citation>
    <scope>NUCLEOTIDE SEQUENCE [LARGE SCALE GENOMIC DNA]</scope>
    <source>
        <strain evidence="1 2">2789STDY5608823</strain>
    </source>
</reference>
<organism evidence="1 2">
    <name type="scientific">Collinsella aerofaciens</name>
    <dbReference type="NCBI Taxonomy" id="74426"/>
    <lineage>
        <taxon>Bacteria</taxon>
        <taxon>Bacillati</taxon>
        <taxon>Actinomycetota</taxon>
        <taxon>Coriobacteriia</taxon>
        <taxon>Coriobacteriales</taxon>
        <taxon>Coriobacteriaceae</taxon>
        <taxon>Collinsella</taxon>
    </lineage>
</organism>
<sequence>MYERRYGGENQSSIDAQCVKKTDQACKAIARRISHFLKGDHFPNWTDLVELADFFGKPIGYLIGETDCDSYELQDVADIVGLESGAVTALKSITGKASVEWPLGKTTLENEKPSAGSAFIAQDMVEKANAELNACRAALNRMLTARTFKDLLISLSNVGESEYELLMTRLDAEVAKLQRGDDSKGGDEPVMQQMARKAQARDAGLRLREAEGALKASRYEAYEFYVRLVDEMFSDMANTDIVAKAKLIAEKP</sequence>
<proteinExistence type="predicted"/>
<dbReference type="Proteomes" id="UP000095468">
    <property type="component" value="Unassembled WGS sequence"/>
</dbReference>
<accession>A0A173XX24</accession>
<gene>
    <name evidence="1" type="ORF">ERS852381_00373</name>
</gene>
<name>A0A173XX24_9ACTN</name>
<protein>
    <submittedName>
        <fullName evidence="1">Uncharacterized protein</fullName>
    </submittedName>
</protein>